<organism evidence="1 2">
    <name type="scientific">Tropicimonas sediminicola</name>
    <dbReference type="NCBI Taxonomy" id="1031541"/>
    <lineage>
        <taxon>Bacteria</taxon>
        <taxon>Pseudomonadati</taxon>
        <taxon>Pseudomonadota</taxon>
        <taxon>Alphaproteobacteria</taxon>
        <taxon>Rhodobacterales</taxon>
        <taxon>Roseobacteraceae</taxon>
        <taxon>Tropicimonas</taxon>
    </lineage>
</organism>
<evidence type="ECO:0000313" key="2">
    <source>
        <dbReference type="Proteomes" id="UP000198426"/>
    </source>
</evidence>
<sequence>MTDVPSRVITGHIVLSYGPRPIGNIGRHRPARVQVEVFRRVAEVSGDVGLRLGFDYARAIDSLEALPRLKERLEELRAVGHGAIFVDDLSRIFRLCPNARRPGLLDELEPYRPHLFCVRQGGLLKDLSPDLMKVILVSPGGPWRLKRTSRLLAEERREQTRKAVAASRKARSAMADGKAKELAQIADKLAADGEGRATFAAIAKEANRCGMTTTRGNPWTSASVARAIRRIPSRANASYAKIEPE</sequence>
<proteinExistence type="predicted"/>
<evidence type="ECO:0000313" key="1">
    <source>
        <dbReference type="EMBL" id="SNT39484.1"/>
    </source>
</evidence>
<evidence type="ECO:0008006" key="3">
    <source>
        <dbReference type="Google" id="ProtNLM"/>
    </source>
</evidence>
<name>A0A239MBT1_9RHOB</name>
<protein>
    <recommendedName>
        <fullName evidence="3">Resolvase, N terminal domain</fullName>
    </recommendedName>
</protein>
<reference evidence="1 2" key="1">
    <citation type="submission" date="2017-06" db="EMBL/GenBank/DDBJ databases">
        <authorList>
            <person name="Kim H.J."/>
            <person name="Triplett B.A."/>
        </authorList>
    </citation>
    <scope>NUCLEOTIDE SEQUENCE [LARGE SCALE GENOMIC DNA]</scope>
    <source>
        <strain evidence="1 2">DSM 29339</strain>
    </source>
</reference>
<dbReference type="AlphaFoldDB" id="A0A239MBT1"/>
<dbReference type="OrthoDB" id="7867505at2"/>
<dbReference type="Proteomes" id="UP000198426">
    <property type="component" value="Unassembled WGS sequence"/>
</dbReference>
<dbReference type="RefSeq" id="WP_141134978.1">
    <property type="nucleotide sequence ID" value="NZ_FZOY01000015.1"/>
</dbReference>
<keyword evidence="2" id="KW-1185">Reference proteome</keyword>
<dbReference type="EMBL" id="FZOY01000015">
    <property type="protein sequence ID" value="SNT39484.1"/>
    <property type="molecule type" value="Genomic_DNA"/>
</dbReference>
<accession>A0A239MBT1</accession>
<gene>
    <name evidence="1" type="ORF">SAMN05421757_11521</name>
</gene>